<proteinExistence type="predicted"/>
<protein>
    <submittedName>
        <fullName evidence="2">Uncharacterized protein</fullName>
    </submittedName>
</protein>
<evidence type="ECO:0000313" key="3">
    <source>
        <dbReference type="Proteomes" id="UP000250235"/>
    </source>
</evidence>
<sequence length="230" mass="26402">MRTSSNKKPSRRNDRKVLMAEESTKSWADSDSESSSSSSSSSDSEQEETHCLMADHASDDEVFDFANTEFTREDLIQELNDMVHEYKTLSHTFEEIKAENENIYHSTSDISAVGVFVGNQQMSEAVDSKELKKVQEADNSKRNREESDVVLKIQQMVCVLVIISSRVQCIQQESKAISSCEEKRKRYSDDVQEEHSVTGYSVTSRCFRTISKRCRLNKLTRQRFDLKISR</sequence>
<evidence type="ECO:0000313" key="2">
    <source>
        <dbReference type="EMBL" id="KZV33475.1"/>
    </source>
</evidence>
<name>A0A2Z7BH74_9LAMI</name>
<gene>
    <name evidence="2" type="ORF">F511_38420</name>
</gene>
<keyword evidence="3" id="KW-1185">Reference proteome</keyword>
<organism evidence="2 3">
    <name type="scientific">Dorcoceras hygrometricum</name>
    <dbReference type="NCBI Taxonomy" id="472368"/>
    <lineage>
        <taxon>Eukaryota</taxon>
        <taxon>Viridiplantae</taxon>
        <taxon>Streptophyta</taxon>
        <taxon>Embryophyta</taxon>
        <taxon>Tracheophyta</taxon>
        <taxon>Spermatophyta</taxon>
        <taxon>Magnoliopsida</taxon>
        <taxon>eudicotyledons</taxon>
        <taxon>Gunneridae</taxon>
        <taxon>Pentapetalae</taxon>
        <taxon>asterids</taxon>
        <taxon>lamiids</taxon>
        <taxon>Lamiales</taxon>
        <taxon>Gesneriaceae</taxon>
        <taxon>Didymocarpoideae</taxon>
        <taxon>Trichosporeae</taxon>
        <taxon>Loxocarpinae</taxon>
        <taxon>Dorcoceras</taxon>
    </lineage>
</organism>
<feature type="region of interest" description="Disordered" evidence="1">
    <location>
        <begin position="1"/>
        <end position="50"/>
    </location>
</feature>
<dbReference type="EMBL" id="KV005780">
    <property type="protein sequence ID" value="KZV33475.1"/>
    <property type="molecule type" value="Genomic_DNA"/>
</dbReference>
<reference evidence="2 3" key="1">
    <citation type="journal article" date="2015" name="Proc. Natl. Acad. Sci. U.S.A.">
        <title>The resurrection genome of Boea hygrometrica: A blueprint for survival of dehydration.</title>
        <authorList>
            <person name="Xiao L."/>
            <person name="Yang G."/>
            <person name="Zhang L."/>
            <person name="Yang X."/>
            <person name="Zhao S."/>
            <person name="Ji Z."/>
            <person name="Zhou Q."/>
            <person name="Hu M."/>
            <person name="Wang Y."/>
            <person name="Chen M."/>
            <person name="Xu Y."/>
            <person name="Jin H."/>
            <person name="Xiao X."/>
            <person name="Hu G."/>
            <person name="Bao F."/>
            <person name="Hu Y."/>
            <person name="Wan P."/>
            <person name="Li L."/>
            <person name="Deng X."/>
            <person name="Kuang T."/>
            <person name="Xiang C."/>
            <person name="Zhu J.K."/>
            <person name="Oliver M.J."/>
            <person name="He Y."/>
        </authorList>
    </citation>
    <scope>NUCLEOTIDE SEQUENCE [LARGE SCALE GENOMIC DNA]</scope>
    <source>
        <strain evidence="3">cv. XS01</strain>
    </source>
</reference>
<accession>A0A2Z7BH74</accession>
<feature type="compositionally biased region" description="Low complexity" evidence="1">
    <location>
        <begin position="33"/>
        <end position="43"/>
    </location>
</feature>
<feature type="compositionally biased region" description="Basic and acidic residues" evidence="1">
    <location>
        <begin position="11"/>
        <end position="24"/>
    </location>
</feature>
<dbReference type="Proteomes" id="UP000250235">
    <property type="component" value="Unassembled WGS sequence"/>
</dbReference>
<dbReference type="AlphaFoldDB" id="A0A2Z7BH74"/>
<evidence type="ECO:0000256" key="1">
    <source>
        <dbReference type="SAM" id="MobiDB-lite"/>
    </source>
</evidence>